<dbReference type="InterPro" id="IPR036179">
    <property type="entry name" value="Ig-like_dom_sf"/>
</dbReference>
<gene>
    <name evidence="7" type="ORF">JTE90_025028</name>
</gene>
<sequence>MRFVGGAVLLVLVWQVADAGHSRGKHLRLEPDGDYHAYFTGDAFFVTCIPDMMSRATRLTWQTPDGKEIVTTRGRVHVEPSRNNILGLELVVEEARQKDQGMFKCTAVVDGRETTIQFYLRVYLSITFSDTSEEQIGREGSNFMIMCHVRSDPLPIVSWYVNGSIVLDGPRRTLSEDGLFVRNLKTTDAGNYVCRALVVTPEKSQIQDKNIAVHVHYKPVWTNEVDTFYSVLESTGSLTCESKSEPNPTFEWFKGSSLLGNSKIYKIKNEKYRSTLQVKIINYSNFGTYLCLVSNNVGEIQKDMFLLEGVPPNVPSFSLSSNEPGVLEVNIQQPLQDDLPITGYTIQWKQFDVPWKNAKEYLTSKGTEFMFHDLSLDTNYSVRVRAQNDIGLSNYTEPQTQRTQGLVAETVVDNSKVLSSTFSGTSSRSSILITGVASFMITAVSWVIRHWTMIS</sequence>
<dbReference type="SMART" id="SM00060">
    <property type="entry name" value="FN3"/>
    <property type="match status" value="1"/>
</dbReference>
<dbReference type="SMART" id="SM00408">
    <property type="entry name" value="IGc2"/>
    <property type="match status" value="3"/>
</dbReference>
<dbReference type="GO" id="GO:0030154">
    <property type="term" value="P:cell differentiation"/>
    <property type="evidence" value="ECO:0007669"/>
    <property type="project" value="UniProtKB-ARBA"/>
</dbReference>
<feature type="signal peptide" evidence="4">
    <location>
        <begin position="1"/>
        <end position="19"/>
    </location>
</feature>
<dbReference type="CDD" id="cd00096">
    <property type="entry name" value="Ig"/>
    <property type="match status" value="1"/>
</dbReference>
<dbReference type="Pfam" id="PF00041">
    <property type="entry name" value="fn3"/>
    <property type="match status" value="1"/>
</dbReference>
<dbReference type="InterPro" id="IPR036116">
    <property type="entry name" value="FN3_sf"/>
</dbReference>
<keyword evidence="4" id="KW-0732">Signal</keyword>
<dbReference type="Pfam" id="PF07679">
    <property type="entry name" value="I-set"/>
    <property type="match status" value="1"/>
</dbReference>
<dbReference type="SMART" id="SM00409">
    <property type="entry name" value="IG"/>
    <property type="match status" value="3"/>
</dbReference>
<evidence type="ECO:0000259" key="6">
    <source>
        <dbReference type="PROSITE" id="PS50853"/>
    </source>
</evidence>
<reference evidence="7 8" key="1">
    <citation type="journal article" date="2022" name="Nat. Ecol. Evol.">
        <title>A masculinizing supergene underlies an exaggerated male reproductive morph in a spider.</title>
        <authorList>
            <person name="Hendrickx F."/>
            <person name="De Corte Z."/>
            <person name="Sonet G."/>
            <person name="Van Belleghem S.M."/>
            <person name="Kostlbacher S."/>
            <person name="Vangestel C."/>
        </authorList>
    </citation>
    <scope>NUCLEOTIDE SEQUENCE [LARGE SCALE GENOMIC DNA]</scope>
    <source>
        <strain evidence="7">W744_W776</strain>
    </source>
</reference>
<keyword evidence="2" id="KW-1015">Disulfide bond</keyword>
<evidence type="ECO:0000256" key="2">
    <source>
        <dbReference type="ARBA" id="ARBA00023157"/>
    </source>
</evidence>
<evidence type="ECO:0000256" key="4">
    <source>
        <dbReference type="SAM" id="SignalP"/>
    </source>
</evidence>
<evidence type="ECO:0000256" key="1">
    <source>
        <dbReference type="ARBA" id="ARBA00022737"/>
    </source>
</evidence>
<dbReference type="PROSITE" id="PS50835">
    <property type="entry name" value="IG_LIKE"/>
    <property type="match status" value="2"/>
</dbReference>
<dbReference type="PROSITE" id="PS50853">
    <property type="entry name" value="FN3"/>
    <property type="match status" value="1"/>
</dbReference>
<evidence type="ECO:0000313" key="8">
    <source>
        <dbReference type="Proteomes" id="UP000827092"/>
    </source>
</evidence>
<dbReference type="PANTHER" id="PTHR44170:SF6">
    <property type="entry name" value="CONTACTIN"/>
    <property type="match status" value="1"/>
</dbReference>
<feature type="domain" description="Ig-like" evidence="5">
    <location>
        <begin position="201"/>
        <end position="296"/>
    </location>
</feature>
<dbReference type="Gene3D" id="2.60.40.10">
    <property type="entry name" value="Immunoglobulins"/>
    <property type="match status" value="4"/>
</dbReference>
<keyword evidence="3" id="KW-0812">Transmembrane</keyword>
<dbReference type="Pfam" id="PF13927">
    <property type="entry name" value="Ig_3"/>
    <property type="match status" value="1"/>
</dbReference>
<dbReference type="InterPro" id="IPR003599">
    <property type="entry name" value="Ig_sub"/>
</dbReference>
<dbReference type="GO" id="GO:0009653">
    <property type="term" value="P:anatomical structure morphogenesis"/>
    <property type="evidence" value="ECO:0007669"/>
    <property type="project" value="UniProtKB-ARBA"/>
</dbReference>
<dbReference type="PANTHER" id="PTHR44170">
    <property type="entry name" value="PROTEIN SIDEKICK"/>
    <property type="match status" value="1"/>
</dbReference>
<dbReference type="SUPFAM" id="SSF48726">
    <property type="entry name" value="Immunoglobulin"/>
    <property type="match status" value="3"/>
</dbReference>
<feature type="domain" description="Fibronectin type-III" evidence="6">
    <location>
        <begin position="311"/>
        <end position="406"/>
    </location>
</feature>
<feature type="chain" id="PRO_5043686568" evidence="4">
    <location>
        <begin position="20"/>
        <end position="455"/>
    </location>
</feature>
<dbReference type="InterPro" id="IPR003961">
    <property type="entry name" value="FN3_dom"/>
</dbReference>
<feature type="domain" description="Ig-like" evidence="5">
    <location>
        <begin position="126"/>
        <end position="196"/>
    </location>
</feature>
<keyword evidence="1" id="KW-0677">Repeat</keyword>
<dbReference type="InterPro" id="IPR003598">
    <property type="entry name" value="Ig_sub2"/>
</dbReference>
<dbReference type="InterPro" id="IPR007110">
    <property type="entry name" value="Ig-like_dom"/>
</dbReference>
<comment type="caution">
    <text evidence="7">The sequence shown here is derived from an EMBL/GenBank/DDBJ whole genome shotgun (WGS) entry which is preliminary data.</text>
</comment>
<dbReference type="InterPro" id="IPR013098">
    <property type="entry name" value="Ig_I-set"/>
</dbReference>
<name>A0AAV6TXA7_9ARAC</name>
<dbReference type="CDD" id="cd00063">
    <property type="entry name" value="FN3"/>
    <property type="match status" value="1"/>
</dbReference>
<keyword evidence="3" id="KW-0472">Membrane</keyword>
<accession>A0AAV6TXA7</accession>
<proteinExistence type="predicted"/>
<dbReference type="EMBL" id="JAFNEN010000878">
    <property type="protein sequence ID" value="KAG8176459.1"/>
    <property type="molecule type" value="Genomic_DNA"/>
</dbReference>
<dbReference type="SUPFAM" id="SSF49265">
    <property type="entry name" value="Fibronectin type III"/>
    <property type="match status" value="1"/>
</dbReference>
<keyword evidence="8" id="KW-1185">Reference proteome</keyword>
<dbReference type="Proteomes" id="UP000827092">
    <property type="component" value="Unassembled WGS sequence"/>
</dbReference>
<dbReference type="InterPro" id="IPR013783">
    <property type="entry name" value="Ig-like_fold"/>
</dbReference>
<dbReference type="AlphaFoldDB" id="A0AAV6TXA7"/>
<evidence type="ECO:0000256" key="3">
    <source>
        <dbReference type="SAM" id="Phobius"/>
    </source>
</evidence>
<dbReference type="GO" id="GO:0098609">
    <property type="term" value="P:cell-cell adhesion"/>
    <property type="evidence" value="ECO:0007669"/>
    <property type="project" value="TreeGrafter"/>
</dbReference>
<organism evidence="7 8">
    <name type="scientific">Oedothorax gibbosus</name>
    <dbReference type="NCBI Taxonomy" id="931172"/>
    <lineage>
        <taxon>Eukaryota</taxon>
        <taxon>Metazoa</taxon>
        <taxon>Ecdysozoa</taxon>
        <taxon>Arthropoda</taxon>
        <taxon>Chelicerata</taxon>
        <taxon>Arachnida</taxon>
        <taxon>Araneae</taxon>
        <taxon>Araneomorphae</taxon>
        <taxon>Entelegynae</taxon>
        <taxon>Araneoidea</taxon>
        <taxon>Linyphiidae</taxon>
        <taxon>Erigoninae</taxon>
        <taxon>Oedothorax</taxon>
    </lineage>
</organism>
<evidence type="ECO:0000313" key="7">
    <source>
        <dbReference type="EMBL" id="KAG8176459.1"/>
    </source>
</evidence>
<evidence type="ECO:0000259" key="5">
    <source>
        <dbReference type="PROSITE" id="PS50835"/>
    </source>
</evidence>
<dbReference type="GO" id="GO:0016020">
    <property type="term" value="C:membrane"/>
    <property type="evidence" value="ECO:0007669"/>
    <property type="project" value="UniProtKB-SubCell"/>
</dbReference>
<keyword evidence="3" id="KW-1133">Transmembrane helix</keyword>
<protein>
    <submittedName>
        <fullName evidence="7">Uncharacterized protein</fullName>
    </submittedName>
</protein>
<feature type="transmembrane region" description="Helical" evidence="3">
    <location>
        <begin position="429"/>
        <end position="448"/>
    </location>
</feature>